<comment type="caution">
    <text evidence="2">The sequence shown here is derived from an EMBL/GenBank/DDBJ whole genome shotgun (WGS) entry which is preliminary data.</text>
</comment>
<proteinExistence type="predicted"/>
<dbReference type="SMART" id="SM01034">
    <property type="entry name" value="BLUF"/>
    <property type="match status" value="1"/>
</dbReference>
<organism evidence="2 3">
    <name type="scientific">Aurantiacibacter sediminis</name>
    <dbReference type="NCBI Taxonomy" id="2793064"/>
    <lineage>
        <taxon>Bacteria</taxon>
        <taxon>Pseudomonadati</taxon>
        <taxon>Pseudomonadota</taxon>
        <taxon>Alphaproteobacteria</taxon>
        <taxon>Sphingomonadales</taxon>
        <taxon>Erythrobacteraceae</taxon>
        <taxon>Aurantiacibacter</taxon>
    </lineage>
</organism>
<keyword evidence="3" id="KW-1185">Reference proteome</keyword>
<dbReference type="Proteomes" id="UP000602442">
    <property type="component" value="Unassembled WGS sequence"/>
</dbReference>
<dbReference type="SUPFAM" id="SSF54975">
    <property type="entry name" value="Acylphosphatase/BLUF domain-like"/>
    <property type="match status" value="1"/>
</dbReference>
<protein>
    <submittedName>
        <fullName evidence="2">BLUF domain-containing protein</fullName>
    </submittedName>
</protein>
<gene>
    <name evidence="2" type="ORF">I5L03_04740</name>
</gene>
<dbReference type="EMBL" id="JAEANY010000001">
    <property type="protein sequence ID" value="MBH5321886.1"/>
    <property type="molecule type" value="Genomic_DNA"/>
</dbReference>
<evidence type="ECO:0000313" key="3">
    <source>
        <dbReference type="Proteomes" id="UP000602442"/>
    </source>
</evidence>
<sequence>MLSLIYVSTAQERMPMAAVEAMAERSAARNHQAGITGMLAYNGRSFMQLLEGDGEAVLATMRRIERDPRHSNISYVRQEMRFQRECPDWSMKTLLAPLSKMGSATVFTQSLPRSTDLDTRILFTSFASSIGLDTAAKLEERRQHVVLAELPVAANA</sequence>
<dbReference type="InterPro" id="IPR036046">
    <property type="entry name" value="Acylphosphatase-like_dom_sf"/>
</dbReference>
<reference evidence="2 3" key="1">
    <citation type="submission" date="2020-11" db="EMBL/GenBank/DDBJ databases">
        <title>Erythrobacter sediminis sp. nov., a marine bacterium from a tidal flat of Garorim Bay.</title>
        <authorList>
            <person name="Kim D."/>
            <person name="Yoo Y."/>
            <person name="Kim J.-J."/>
        </authorList>
    </citation>
    <scope>NUCLEOTIDE SEQUENCE [LARGE SCALE GENOMIC DNA]</scope>
    <source>
        <strain evidence="2 3">JGD-13</strain>
    </source>
</reference>
<dbReference type="Pfam" id="PF04940">
    <property type="entry name" value="BLUF"/>
    <property type="match status" value="1"/>
</dbReference>
<dbReference type="RefSeq" id="WP_267904186.1">
    <property type="nucleotide sequence ID" value="NZ_CAWPTA010000006.1"/>
</dbReference>
<dbReference type="InterPro" id="IPR007024">
    <property type="entry name" value="BLUF_domain"/>
</dbReference>
<accession>A0ABS0N1Q4</accession>
<feature type="domain" description="BLUF" evidence="1">
    <location>
        <begin position="1"/>
        <end position="92"/>
    </location>
</feature>
<name>A0ABS0N1Q4_9SPHN</name>
<dbReference type="PROSITE" id="PS50925">
    <property type="entry name" value="BLUF"/>
    <property type="match status" value="1"/>
</dbReference>
<dbReference type="Gene3D" id="3.30.70.100">
    <property type="match status" value="1"/>
</dbReference>
<evidence type="ECO:0000259" key="1">
    <source>
        <dbReference type="PROSITE" id="PS50925"/>
    </source>
</evidence>
<evidence type="ECO:0000313" key="2">
    <source>
        <dbReference type="EMBL" id="MBH5321886.1"/>
    </source>
</evidence>